<proteinExistence type="predicted"/>
<sequence>MENTKDDRPLVPEHNLVPSHVLQNGPTPTPSPSSKSVQMAQNGRLLVTLHYAAIDRFLESVPIKENATLELNGDGDLILTDFNNSRIWFTNSSRRNVARMYLSYFGNLRLDNATDNPRWQSFDNPANTWVPALAT</sequence>
<evidence type="ECO:0000313" key="6">
    <source>
        <dbReference type="EMBL" id="KAI9184810.1"/>
    </source>
</evidence>
<dbReference type="EMBL" id="JAJSOW010000100">
    <property type="protein sequence ID" value="KAI9184810.1"/>
    <property type="molecule type" value="Genomic_DNA"/>
</dbReference>
<dbReference type="Proteomes" id="UP001064489">
    <property type="component" value="Chromosome 3"/>
</dbReference>
<evidence type="ECO:0000259" key="5">
    <source>
        <dbReference type="PROSITE" id="PS50927"/>
    </source>
</evidence>
<evidence type="ECO:0000256" key="3">
    <source>
        <dbReference type="ARBA" id="ARBA00023180"/>
    </source>
</evidence>
<dbReference type="Pfam" id="PF01453">
    <property type="entry name" value="B_lectin"/>
    <property type="match status" value="1"/>
</dbReference>
<evidence type="ECO:0000256" key="2">
    <source>
        <dbReference type="ARBA" id="ARBA00023157"/>
    </source>
</evidence>
<reference evidence="6" key="1">
    <citation type="journal article" date="2022" name="Plant J.">
        <title>Strategies of tolerance reflected in two North American maple genomes.</title>
        <authorList>
            <person name="McEvoy S.L."/>
            <person name="Sezen U.U."/>
            <person name="Trouern-Trend A."/>
            <person name="McMahon S.M."/>
            <person name="Schaberg P.G."/>
            <person name="Yang J."/>
            <person name="Wegrzyn J.L."/>
            <person name="Swenson N.G."/>
        </authorList>
    </citation>
    <scope>NUCLEOTIDE SEQUENCE</scope>
    <source>
        <strain evidence="6">91603</strain>
    </source>
</reference>
<feature type="domain" description="Bulb-type lectin" evidence="5">
    <location>
        <begin position="13"/>
        <end position="123"/>
    </location>
</feature>
<dbReference type="PROSITE" id="PS50927">
    <property type="entry name" value="BULB_LECTIN"/>
    <property type="match status" value="1"/>
</dbReference>
<dbReference type="SUPFAM" id="SSF51110">
    <property type="entry name" value="alpha-D-mannose-specific plant lectins"/>
    <property type="match status" value="1"/>
</dbReference>
<reference evidence="6" key="2">
    <citation type="submission" date="2023-02" db="EMBL/GenBank/DDBJ databases">
        <authorList>
            <person name="Swenson N.G."/>
            <person name="Wegrzyn J.L."/>
            <person name="Mcevoy S.L."/>
        </authorList>
    </citation>
    <scope>NUCLEOTIDE SEQUENCE</scope>
    <source>
        <strain evidence="6">91603</strain>
        <tissue evidence="6">Leaf</tissue>
    </source>
</reference>
<name>A0AAD5J284_ACENE</name>
<evidence type="ECO:0000313" key="7">
    <source>
        <dbReference type="Proteomes" id="UP001064489"/>
    </source>
</evidence>
<comment type="caution">
    <text evidence="6">The sequence shown here is derived from an EMBL/GenBank/DDBJ whole genome shotgun (WGS) entry which is preliminary data.</text>
</comment>
<protein>
    <recommendedName>
        <fullName evidence="5">Bulb-type lectin domain-containing protein</fullName>
    </recommendedName>
</protein>
<gene>
    <name evidence="6" type="ORF">LWI28_001268</name>
</gene>
<feature type="compositionally biased region" description="Basic and acidic residues" evidence="4">
    <location>
        <begin position="1"/>
        <end position="11"/>
    </location>
</feature>
<feature type="region of interest" description="Disordered" evidence="4">
    <location>
        <begin position="1"/>
        <end position="39"/>
    </location>
</feature>
<evidence type="ECO:0000256" key="4">
    <source>
        <dbReference type="SAM" id="MobiDB-lite"/>
    </source>
</evidence>
<dbReference type="InterPro" id="IPR036426">
    <property type="entry name" value="Bulb-type_lectin_dom_sf"/>
</dbReference>
<keyword evidence="2" id="KW-1015">Disulfide bond</keyword>
<accession>A0AAD5J284</accession>
<keyword evidence="7" id="KW-1185">Reference proteome</keyword>
<dbReference type="Gene3D" id="2.90.10.10">
    <property type="entry name" value="Bulb-type lectin domain"/>
    <property type="match status" value="1"/>
</dbReference>
<dbReference type="InterPro" id="IPR001480">
    <property type="entry name" value="Bulb-type_lectin_dom"/>
</dbReference>
<keyword evidence="1" id="KW-0732">Signal</keyword>
<evidence type="ECO:0000256" key="1">
    <source>
        <dbReference type="ARBA" id="ARBA00022729"/>
    </source>
</evidence>
<organism evidence="6 7">
    <name type="scientific">Acer negundo</name>
    <name type="common">Box elder</name>
    <dbReference type="NCBI Taxonomy" id="4023"/>
    <lineage>
        <taxon>Eukaryota</taxon>
        <taxon>Viridiplantae</taxon>
        <taxon>Streptophyta</taxon>
        <taxon>Embryophyta</taxon>
        <taxon>Tracheophyta</taxon>
        <taxon>Spermatophyta</taxon>
        <taxon>Magnoliopsida</taxon>
        <taxon>eudicotyledons</taxon>
        <taxon>Gunneridae</taxon>
        <taxon>Pentapetalae</taxon>
        <taxon>rosids</taxon>
        <taxon>malvids</taxon>
        <taxon>Sapindales</taxon>
        <taxon>Sapindaceae</taxon>
        <taxon>Hippocastanoideae</taxon>
        <taxon>Acereae</taxon>
        <taxon>Acer</taxon>
    </lineage>
</organism>
<keyword evidence="3" id="KW-0325">Glycoprotein</keyword>
<dbReference type="AlphaFoldDB" id="A0AAD5J284"/>